<dbReference type="EMBL" id="JNBU01000006">
    <property type="protein sequence ID" value="OCT42915.1"/>
    <property type="molecule type" value="Genomic_DNA"/>
</dbReference>
<proteinExistence type="predicted"/>
<dbReference type="RefSeq" id="WP_036957134.1">
    <property type="nucleotide sequence ID" value="NZ_AOSS01000091.1"/>
</dbReference>
<name>A0A9X5LT87_9ACTN</name>
<protein>
    <submittedName>
        <fullName evidence="2">Membrane protein</fullName>
    </submittedName>
</protein>
<keyword evidence="1" id="KW-0472">Membrane</keyword>
<feature type="transmembrane region" description="Helical" evidence="1">
    <location>
        <begin position="75"/>
        <end position="94"/>
    </location>
</feature>
<evidence type="ECO:0000313" key="2">
    <source>
        <dbReference type="EMBL" id="OCT42915.1"/>
    </source>
</evidence>
<gene>
    <name evidence="2" type="ORF">L860_07010</name>
</gene>
<feature type="transmembrane region" description="Helical" evidence="1">
    <location>
        <begin position="106"/>
        <end position="123"/>
    </location>
</feature>
<keyword evidence="1" id="KW-0812">Transmembrane</keyword>
<organism evidence="2">
    <name type="scientific">Cutibacterium granulosum DSM 20700</name>
    <dbReference type="NCBI Taxonomy" id="1160719"/>
    <lineage>
        <taxon>Bacteria</taxon>
        <taxon>Bacillati</taxon>
        <taxon>Actinomycetota</taxon>
        <taxon>Actinomycetes</taxon>
        <taxon>Propionibacteriales</taxon>
        <taxon>Propionibacteriaceae</taxon>
        <taxon>Cutibacterium</taxon>
    </lineage>
</organism>
<comment type="caution">
    <text evidence="2">The sequence shown here is derived from an EMBL/GenBank/DDBJ whole genome shotgun (WGS) entry which is preliminary data.</text>
</comment>
<dbReference type="AlphaFoldDB" id="A0A9X5LT87"/>
<keyword evidence="1" id="KW-1133">Transmembrane helix</keyword>
<evidence type="ECO:0000256" key="1">
    <source>
        <dbReference type="SAM" id="Phobius"/>
    </source>
</evidence>
<accession>A0A9X5LT87</accession>
<feature type="transmembrane region" description="Helical" evidence="1">
    <location>
        <begin position="49"/>
        <end position="68"/>
    </location>
</feature>
<dbReference type="OrthoDB" id="3712293at2"/>
<reference evidence="2" key="1">
    <citation type="submission" date="2014-05" db="EMBL/GenBank/DDBJ databases">
        <authorList>
            <person name="Jahns A.C."/>
            <person name="Eilers H."/>
            <person name="Alexeyev O.A."/>
        </authorList>
    </citation>
    <scope>NUCLEOTIDE SEQUENCE [LARGE SCALE GENOMIC DNA]</scope>
    <source>
        <strain evidence="2">DSM 20700</strain>
    </source>
</reference>
<feature type="transmembrane region" description="Helical" evidence="1">
    <location>
        <begin position="20"/>
        <end position="43"/>
    </location>
</feature>
<sequence length="127" mass="13413">MSNSPSPSPTQVPSALRWSAWIAVVSIIVQTILAVCMLAGIHLGEVHEGFGYLTLVSSIVAAVTAVMWKRRGGPAGVMGHALGMAVLLIIQFALGEVGHPVKWVHVVLGFVIVVGLLTLPLSLDKKR</sequence>